<protein>
    <submittedName>
        <fullName evidence="1">Hydrolase domain protein</fullName>
    </submittedName>
</protein>
<dbReference type="GO" id="GO:0016787">
    <property type="term" value="F:hydrolase activity"/>
    <property type="evidence" value="ECO:0007669"/>
    <property type="project" value="UniProtKB-KW"/>
</dbReference>
<accession>A0ABP3AN19</accession>
<organism evidence="1 2">
    <name type="scientific">Mycobacterium ulcerans str. Harvey</name>
    <dbReference type="NCBI Taxonomy" id="1299332"/>
    <lineage>
        <taxon>Bacteria</taxon>
        <taxon>Bacillati</taxon>
        <taxon>Actinomycetota</taxon>
        <taxon>Actinomycetes</taxon>
        <taxon>Mycobacteriales</taxon>
        <taxon>Mycobacteriaceae</taxon>
        <taxon>Mycobacterium</taxon>
        <taxon>Mycobacterium ulcerans group</taxon>
    </lineage>
</organism>
<keyword evidence="2" id="KW-1185">Reference proteome</keyword>
<evidence type="ECO:0000313" key="2">
    <source>
        <dbReference type="Proteomes" id="UP000020681"/>
    </source>
</evidence>
<comment type="caution">
    <text evidence="1">The sequence shown here is derived from an EMBL/GenBank/DDBJ whole genome shotgun (WGS) entry which is preliminary data.</text>
</comment>
<evidence type="ECO:0000313" key="1">
    <source>
        <dbReference type="EMBL" id="EUA92299.1"/>
    </source>
</evidence>
<keyword evidence="1" id="KW-0378">Hydrolase</keyword>
<dbReference type="Proteomes" id="UP000020681">
    <property type="component" value="Unassembled WGS sequence"/>
</dbReference>
<sequence>MQLVRIGRLYLIGIPGEPTVVAGFGYGAPWPRSSAPSWPTSCASATAMPTSIT</sequence>
<reference evidence="1 2" key="1">
    <citation type="submission" date="2014-01" db="EMBL/GenBank/DDBJ databases">
        <authorList>
            <person name="Dobos K."/>
            <person name="Lenaerts A."/>
            <person name="Ordway D."/>
            <person name="DeGroote M.A."/>
            <person name="Parker T."/>
            <person name="Sizemore C."/>
            <person name="Tallon L.J."/>
            <person name="Sadzewicz L.K."/>
            <person name="Sengamalay N."/>
            <person name="Fraser C.M."/>
            <person name="Hine E."/>
            <person name="Shefchek K.A."/>
            <person name="Das S.P."/>
            <person name="Tettelin H."/>
        </authorList>
    </citation>
    <scope>NUCLEOTIDE SEQUENCE [LARGE SCALE GENOMIC DNA]</scope>
    <source>
        <strain evidence="1 2">Harvey</strain>
    </source>
</reference>
<gene>
    <name evidence="1" type="ORF">I551_1237</name>
</gene>
<proteinExistence type="predicted"/>
<dbReference type="EMBL" id="JAOL01000079">
    <property type="protein sequence ID" value="EUA92299.1"/>
    <property type="molecule type" value="Genomic_DNA"/>
</dbReference>
<name>A0ABP3AN19_MYCUL</name>